<keyword evidence="1" id="KW-0472">Membrane</keyword>
<keyword evidence="3" id="KW-1185">Reference proteome</keyword>
<evidence type="ECO:0000256" key="1">
    <source>
        <dbReference type="SAM" id="Phobius"/>
    </source>
</evidence>
<sequence>MQSNIQTTAASGYERSSRKTAKPPVAFLVTAWLILIAGGAAGMVSYTGYIERNITAQIEAQTAARISTMQTDYLARIEQVEAGLQAEITQISGKVDSLNELLTFTKDNANNKTDNSNKLYTQINEVKKQLDELKKNLDVLK</sequence>
<evidence type="ECO:0000313" key="3">
    <source>
        <dbReference type="Proteomes" id="UP000249522"/>
    </source>
</evidence>
<dbReference type="RefSeq" id="WP_111147273.1">
    <property type="nucleotide sequence ID" value="NZ_QKRB01000044.1"/>
</dbReference>
<feature type="transmembrane region" description="Helical" evidence="1">
    <location>
        <begin position="25"/>
        <end position="49"/>
    </location>
</feature>
<gene>
    <name evidence="2" type="ORF">DNH61_14080</name>
</gene>
<organism evidence="2 3">
    <name type="scientific">Paenibacillus sambharensis</name>
    <dbReference type="NCBI Taxonomy" id="1803190"/>
    <lineage>
        <taxon>Bacteria</taxon>
        <taxon>Bacillati</taxon>
        <taxon>Bacillota</taxon>
        <taxon>Bacilli</taxon>
        <taxon>Bacillales</taxon>
        <taxon>Paenibacillaceae</taxon>
        <taxon>Paenibacillus</taxon>
    </lineage>
</organism>
<protein>
    <submittedName>
        <fullName evidence="2">Uncharacterized protein</fullName>
    </submittedName>
</protein>
<reference evidence="2 3" key="1">
    <citation type="submission" date="2018-06" db="EMBL/GenBank/DDBJ databases">
        <title>Paenibacillus imtechensis sp. nov.</title>
        <authorList>
            <person name="Pinnaka A.K."/>
            <person name="Singh H."/>
            <person name="Kaur M."/>
        </authorList>
    </citation>
    <scope>NUCLEOTIDE SEQUENCE [LARGE SCALE GENOMIC DNA]</scope>
    <source>
        <strain evidence="2 3">SMB1</strain>
    </source>
</reference>
<keyword evidence="1" id="KW-0812">Transmembrane</keyword>
<dbReference type="EMBL" id="QKRB01000044">
    <property type="protein sequence ID" value="PZD95643.1"/>
    <property type="molecule type" value="Genomic_DNA"/>
</dbReference>
<dbReference type="AlphaFoldDB" id="A0A2W1L9R6"/>
<dbReference type="OrthoDB" id="2660861at2"/>
<evidence type="ECO:0000313" key="2">
    <source>
        <dbReference type="EMBL" id="PZD95643.1"/>
    </source>
</evidence>
<accession>A0A2W1L9R6</accession>
<name>A0A2W1L9R6_9BACL</name>
<proteinExistence type="predicted"/>
<keyword evidence="1" id="KW-1133">Transmembrane helix</keyword>
<comment type="caution">
    <text evidence="2">The sequence shown here is derived from an EMBL/GenBank/DDBJ whole genome shotgun (WGS) entry which is preliminary data.</text>
</comment>
<dbReference type="Proteomes" id="UP000249522">
    <property type="component" value="Unassembled WGS sequence"/>
</dbReference>